<keyword evidence="2" id="KW-1185">Reference proteome</keyword>
<proteinExistence type="predicted"/>
<dbReference type="EMBL" id="PDKN01000001">
    <property type="protein sequence ID" value="RXJ60762.1"/>
    <property type="molecule type" value="Genomic_DNA"/>
</dbReference>
<comment type="caution">
    <text evidence="1">The sequence shown here is derived from an EMBL/GenBank/DDBJ whole genome shotgun (WGS) entry which is preliminary data.</text>
</comment>
<gene>
    <name evidence="1" type="ORF">CRV04_01745</name>
</gene>
<dbReference type="AlphaFoldDB" id="A0A4Q0XTR4"/>
<name>A0A4Q0XTR4_9BACT</name>
<dbReference type="Proteomes" id="UP000290657">
    <property type="component" value="Unassembled WGS sequence"/>
</dbReference>
<evidence type="ECO:0000313" key="1">
    <source>
        <dbReference type="EMBL" id="RXJ60762.1"/>
    </source>
</evidence>
<protein>
    <submittedName>
        <fullName evidence="1">Uncharacterized protein</fullName>
    </submittedName>
</protein>
<evidence type="ECO:0000313" key="2">
    <source>
        <dbReference type="Proteomes" id="UP000290657"/>
    </source>
</evidence>
<dbReference type="OrthoDB" id="5347768at2"/>
<organism evidence="1 2">
    <name type="scientific">Candidatus Marinarcus aquaticus</name>
    <dbReference type="NCBI Taxonomy" id="2044504"/>
    <lineage>
        <taxon>Bacteria</taxon>
        <taxon>Pseudomonadati</taxon>
        <taxon>Campylobacterota</taxon>
        <taxon>Epsilonproteobacteria</taxon>
        <taxon>Campylobacterales</taxon>
        <taxon>Arcobacteraceae</taxon>
        <taxon>Candidatus Marinarcus</taxon>
    </lineage>
</organism>
<reference evidence="1 2" key="1">
    <citation type="submission" date="2017-10" db="EMBL/GenBank/DDBJ databases">
        <title>Genomics of the genus Arcobacter.</title>
        <authorList>
            <person name="Perez-Cataluna A."/>
            <person name="Figueras M.J."/>
        </authorList>
    </citation>
    <scope>NUCLEOTIDE SEQUENCE [LARGE SCALE GENOMIC DNA]</scope>
    <source>
        <strain evidence="1 2">CECT 8987</strain>
    </source>
</reference>
<sequence length="156" mass="18115">MKILKEEFSRHNIVNNLAKYETYYQISLGKMISDTQLDVNAQVDIKSALASIYQMLKEIKDMPDLKRIYEMELLKQASMDAVQHFVNENMDSVKSGKIQVEPIINQINDNEFFNQGMKDVVKSNLITQMHKWNEIVTDELANSISQEILQMEANRV</sequence>
<dbReference type="RefSeq" id="WP_128994896.1">
    <property type="nucleotide sequence ID" value="NZ_PDKN01000001.1"/>
</dbReference>
<accession>A0A4Q0XTR4</accession>